<dbReference type="EMBL" id="DRNO01000107">
    <property type="protein sequence ID" value="HFC03539.1"/>
    <property type="molecule type" value="Genomic_DNA"/>
</dbReference>
<accession>A0A7V2WLU0</accession>
<evidence type="ECO:0008006" key="3">
    <source>
        <dbReference type="Google" id="ProtNLM"/>
    </source>
</evidence>
<comment type="caution">
    <text evidence="2">The sequence shown here is derived from an EMBL/GenBank/DDBJ whole genome shotgun (WGS) entry which is preliminary data.</text>
</comment>
<feature type="chain" id="PRO_5031041747" description="Lysozyme inhibitor LprI N-terminal domain-containing protein" evidence="1">
    <location>
        <begin position="20"/>
        <end position="119"/>
    </location>
</feature>
<protein>
    <recommendedName>
        <fullName evidence="3">Lysozyme inhibitor LprI N-terminal domain-containing protein</fullName>
    </recommendedName>
</protein>
<keyword evidence="1" id="KW-0732">Signal</keyword>
<sequence>MLPKRILLGMIAGSLLASAMPSDYCPQPPWCSGDRSRMSPGERTVCSDEILSIEENLLSSVYRHLEFYASVDVEELRREQRAWLRIRNRLADRDDLMLLYLQRIEVLARRLAEARRQAP</sequence>
<dbReference type="AlphaFoldDB" id="A0A7V2WLU0"/>
<name>A0A7V2WLU0_9BACT</name>
<organism evidence="2">
    <name type="scientific">Nitratifractor salsuginis</name>
    <dbReference type="NCBI Taxonomy" id="269261"/>
    <lineage>
        <taxon>Bacteria</taxon>
        <taxon>Pseudomonadati</taxon>
        <taxon>Campylobacterota</taxon>
        <taxon>Epsilonproteobacteria</taxon>
        <taxon>Campylobacterales</taxon>
        <taxon>Sulfurovaceae</taxon>
        <taxon>Nitratifractor</taxon>
    </lineage>
</organism>
<gene>
    <name evidence="2" type="ORF">ENJ74_01580</name>
</gene>
<proteinExistence type="predicted"/>
<evidence type="ECO:0000256" key="1">
    <source>
        <dbReference type="SAM" id="SignalP"/>
    </source>
</evidence>
<reference evidence="2" key="1">
    <citation type="journal article" date="2020" name="mSystems">
        <title>Genome- and Community-Level Interaction Insights into Carbon Utilization and Element Cycling Functions of Hydrothermarchaeota in Hydrothermal Sediment.</title>
        <authorList>
            <person name="Zhou Z."/>
            <person name="Liu Y."/>
            <person name="Xu W."/>
            <person name="Pan J."/>
            <person name="Luo Z.H."/>
            <person name="Li M."/>
        </authorList>
    </citation>
    <scope>NUCLEOTIDE SEQUENCE [LARGE SCALE GENOMIC DNA]</scope>
    <source>
        <strain evidence="2">HyVt-513</strain>
    </source>
</reference>
<evidence type="ECO:0000313" key="2">
    <source>
        <dbReference type="EMBL" id="HFC03539.1"/>
    </source>
</evidence>
<feature type="signal peptide" evidence="1">
    <location>
        <begin position="1"/>
        <end position="19"/>
    </location>
</feature>
<dbReference type="Proteomes" id="UP000885722">
    <property type="component" value="Unassembled WGS sequence"/>
</dbReference>